<name>A0A3N0E600_SINP1</name>
<evidence type="ECO:0000313" key="3">
    <source>
        <dbReference type="Proteomes" id="UP000267469"/>
    </source>
</evidence>
<evidence type="ECO:0000256" key="1">
    <source>
        <dbReference type="SAM" id="Phobius"/>
    </source>
</evidence>
<comment type="caution">
    <text evidence="2">The sequence shown here is derived from an EMBL/GenBank/DDBJ whole genome shotgun (WGS) entry which is preliminary data.</text>
</comment>
<keyword evidence="3" id="KW-1185">Reference proteome</keyword>
<keyword evidence="1" id="KW-0472">Membrane</keyword>
<evidence type="ECO:0000313" key="2">
    <source>
        <dbReference type="EMBL" id="RNL83258.1"/>
    </source>
</evidence>
<sequence length="59" mass="6445">MKYKFLKISGIIVFMFGIIASTVYHSTSGENMLWLDFILGTITGTGIGLTLGLMQKKSA</sequence>
<organism evidence="2 3">
    <name type="scientific">Sinomicrobium pectinilyticum</name>
    <dbReference type="NCBI Taxonomy" id="1084421"/>
    <lineage>
        <taxon>Bacteria</taxon>
        <taxon>Pseudomonadati</taxon>
        <taxon>Bacteroidota</taxon>
        <taxon>Flavobacteriia</taxon>
        <taxon>Flavobacteriales</taxon>
        <taxon>Flavobacteriaceae</taxon>
        <taxon>Sinomicrobium</taxon>
    </lineage>
</organism>
<dbReference type="AlphaFoldDB" id="A0A3N0E600"/>
<proteinExistence type="predicted"/>
<gene>
    <name evidence="2" type="ORF">ED312_15345</name>
</gene>
<reference evidence="2 3" key="1">
    <citation type="submission" date="2018-10" db="EMBL/GenBank/DDBJ databases">
        <title>Sinomicrobium pectinilyticum sp. nov., a pectinase-producing bacterium isolated from alkaline and saline soil, and emended description of the genus Sinomicrobium.</title>
        <authorList>
            <person name="Cheng B."/>
            <person name="Li C."/>
            <person name="Lai Q."/>
            <person name="Du M."/>
            <person name="Shao Z."/>
            <person name="Xu P."/>
            <person name="Yang C."/>
        </authorList>
    </citation>
    <scope>NUCLEOTIDE SEQUENCE [LARGE SCALE GENOMIC DNA]</scope>
    <source>
        <strain evidence="2 3">5DNS001</strain>
    </source>
</reference>
<dbReference type="RefSeq" id="WP_123216904.1">
    <property type="nucleotide sequence ID" value="NZ_RJTM01000106.1"/>
</dbReference>
<keyword evidence="1" id="KW-0812">Transmembrane</keyword>
<dbReference type="Proteomes" id="UP000267469">
    <property type="component" value="Unassembled WGS sequence"/>
</dbReference>
<dbReference type="EMBL" id="RJTM01000106">
    <property type="protein sequence ID" value="RNL83258.1"/>
    <property type="molecule type" value="Genomic_DNA"/>
</dbReference>
<feature type="transmembrane region" description="Helical" evidence="1">
    <location>
        <begin position="5"/>
        <end position="26"/>
    </location>
</feature>
<accession>A0A3N0E600</accession>
<feature type="transmembrane region" description="Helical" evidence="1">
    <location>
        <begin position="32"/>
        <end position="54"/>
    </location>
</feature>
<keyword evidence="1" id="KW-1133">Transmembrane helix</keyword>
<protein>
    <submittedName>
        <fullName evidence="2">Uncharacterized protein</fullName>
    </submittedName>
</protein>